<dbReference type="Pfam" id="PF14214">
    <property type="entry name" value="Helitron_like_N"/>
    <property type="match status" value="1"/>
</dbReference>
<dbReference type="InterPro" id="IPR005821">
    <property type="entry name" value="Ion_trans_dom"/>
</dbReference>
<keyword evidence="5" id="KW-0378">Hydrolase</keyword>
<evidence type="ECO:0000256" key="4">
    <source>
        <dbReference type="ARBA" id="ARBA00023136"/>
    </source>
</evidence>
<comment type="caution">
    <text evidence="11">The sequence shown here is derived from an EMBL/GenBank/DDBJ whole genome shotgun (WGS) entry which is preliminary data.</text>
</comment>
<feature type="domain" description="DNA helicase Pif1-like DEAD-box helicase" evidence="9">
    <location>
        <begin position="874"/>
        <end position="1073"/>
    </location>
</feature>
<evidence type="ECO:0000256" key="7">
    <source>
        <dbReference type="SAM" id="Phobius"/>
    </source>
</evidence>
<dbReference type="GO" id="GO:0006310">
    <property type="term" value="P:DNA recombination"/>
    <property type="evidence" value="ECO:0007669"/>
    <property type="project" value="UniProtKB-KW"/>
</dbReference>
<accession>A0A8H3QMN4</accession>
<evidence type="ECO:0000256" key="6">
    <source>
        <dbReference type="SAM" id="Coils"/>
    </source>
</evidence>
<dbReference type="Proteomes" id="UP000615446">
    <property type="component" value="Unassembled WGS sequence"/>
</dbReference>
<dbReference type="InterPro" id="IPR010285">
    <property type="entry name" value="DNA_helicase_pif1-like_DEAD"/>
</dbReference>
<evidence type="ECO:0000313" key="11">
    <source>
        <dbReference type="EMBL" id="GES84727.1"/>
    </source>
</evidence>
<feature type="domain" description="Helitron helicase-like" evidence="10">
    <location>
        <begin position="359"/>
        <end position="505"/>
    </location>
</feature>
<keyword evidence="5" id="KW-0067">ATP-binding</keyword>
<dbReference type="OrthoDB" id="432234at2759"/>
<evidence type="ECO:0000256" key="2">
    <source>
        <dbReference type="ARBA" id="ARBA00022692"/>
    </source>
</evidence>
<dbReference type="EC" id="5.6.2.3" evidence="5"/>
<comment type="cofactor">
    <cofactor evidence="5">
        <name>Mg(2+)</name>
        <dbReference type="ChEBI" id="CHEBI:18420"/>
    </cofactor>
</comment>
<evidence type="ECO:0000259" key="8">
    <source>
        <dbReference type="Pfam" id="PF00520"/>
    </source>
</evidence>
<reference evidence="11" key="1">
    <citation type="submission" date="2019-10" db="EMBL/GenBank/DDBJ databases">
        <title>Conservation and host-specific expression of non-tandemly repeated heterogenous ribosome RNA gene in arbuscular mycorrhizal fungi.</title>
        <authorList>
            <person name="Maeda T."/>
            <person name="Kobayashi Y."/>
            <person name="Nakagawa T."/>
            <person name="Ezawa T."/>
            <person name="Yamaguchi K."/>
            <person name="Bino T."/>
            <person name="Nishimoto Y."/>
            <person name="Shigenobu S."/>
            <person name="Kawaguchi M."/>
        </authorList>
    </citation>
    <scope>NUCLEOTIDE SEQUENCE</scope>
    <source>
        <strain evidence="11">HR1</strain>
    </source>
</reference>
<comment type="catalytic activity">
    <reaction evidence="5">
        <text>ATP + H2O = ADP + phosphate + H(+)</text>
        <dbReference type="Rhea" id="RHEA:13065"/>
        <dbReference type="ChEBI" id="CHEBI:15377"/>
        <dbReference type="ChEBI" id="CHEBI:15378"/>
        <dbReference type="ChEBI" id="CHEBI:30616"/>
        <dbReference type="ChEBI" id="CHEBI:43474"/>
        <dbReference type="ChEBI" id="CHEBI:456216"/>
        <dbReference type="EC" id="5.6.2.3"/>
    </reaction>
</comment>
<keyword evidence="2 7" id="KW-0812">Transmembrane</keyword>
<feature type="transmembrane region" description="Helical" evidence="7">
    <location>
        <begin position="1704"/>
        <end position="1723"/>
    </location>
</feature>
<dbReference type="InterPro" id="IPR025476">
    <property type="entry name" value="Helitron_helicase-like"/>
</dbReference>
<comment type="subcellular location">
    <subcellularLocation>
        <location evidence="1">Membrane</location>
        <topology evidence="1">Multi-pass membrane protein</topology>
    </subcellularLocation>
</comment>
<dbReference type="InterPro" id="IPR051055">
    <property type="entry name" value="PIF1_helicase"/>
</dbReference>
<keyword evidence="5" id="KW-0547">Nucleotide-binding</keyword>
<dbReference type="Gene3D" id="3.40.50.300">
    <property type="entry name" value="P-loop containing nucleotide triphosphate hydrolases"/>
    <property type="match status" value="2"/>
</dbReference>
<keyword evidence="6" id="KW-0175">Coiled coil</keyword>
<dbReference type="SUPFAM" id="SSF52540">
    <property type="entry name" value="P-loop containing nucleoside triphosphate hydrolases"/>
    <property type="match status" value="2"/>
</dbReference>
<keyword evidence="5" id="KW-0227">DNA damage</keyword>
<keyword evidence="5" id="KW-0233">DNA recombination</keyword>
<dbReference type="GO" id="GO:0000723">
    <property type="term" value="P:telomere maintenance"/>
    <property type="evidence" value="ECO:0007669"/>
    <property type="project" value="InterPro"/>
</dbReference>
<keyword evidence="5" id="KW-0234">DNA repair</keyword>
<dbReference type="GO" id="GO:0006281">
    <property type="term" value="P:DNA repair"/>
    <property type="evidence" value="ECO:0007669"/>
    <property type="project" value="UniProtKB-KW"/>
</dbReference>
<dbReference type="CDD" id="cd18809">
    <property type="entry name" value="SF1_C_RecD"/>
    <property type="match status" value="1"/>
</dbReference>
<feature type="transmembrane region" description="Helical" evidence="7">
    <location>
        <begin position="1735"/>
        <end position="1753"/>
    </location>
</feature>
<dbReference type="InterPro" id="IPR027417">
    <property type="entry name" value="P-loop_NTPase"/>
</dbReference>
<name>A0A8H3QMN4_9GLOM</name>
<dbReference type="GO" id="GO:0005524">
    <property type="term" value="F:ATP binding"/>
    <property type="evidence" value="ECO:0007669"/>
    <property type="project" value="UniProtKB-KW"/>
</dbReference>
<dbReference type="Pfam" id="PF00520">
    <property type="entry name" value="Ion_trans"/>
    <property type="match status" value="1"/>
</dbReference>
<keyword evidence="5 11" id="KW-0347">Helicase</keyword>
<gene>
    <name evidence="11" type="ORF">RCL2_001182700</name>
</gene>
<evidence type="ECO:0000259" key="9">
    <source>
        <dbReference type="Pfam" id="PF05970"/>
    </source>
</evidence>
<dbReference type="EMBL" id="BLAL01000085">
    <property type="protein sequence ID" value="GES84727.1"/>
    <property type="molecule type" value="Genomic_DNA"/>
</dbReference>
<evidence type="ECO:0000256" key="1">
    <source>
        <dbReference type="ARBA" id="ARBA00004141"/>
    </source>
</evidence>
<protein>
    <recommendedName>
        <fullName evidence="5">ATP-dependent DNA helicase</fullName>
        <ecNumber evidence="5">5.6.2.3</ecNumber>
    </recommendedName>
</protein>
<keyword evidence="3 7" id="KW-1133">Transmembrane helix</keyword>
<dbReference type="PANTHER" id="PTHR47642:SF5">
    <property type="entry name" value="ATP-DEPENDENT DNA HELICASE"/>
    <property type="match status" value="1"/>
</dbReference>
<dbReference type="Gene3D" id="2.30.30.940">
    <property type="match status" value="1"/>
</dbReference>
<dbReference type="GO" id="GO:0016020">
    <property type="term" value="C:membrane"/>
    <property type="evidence" value="ECO:0007669"/>
    <property type="project" value="UniProtKB-SubCell"/>
</dbReference>
<dbReference type="GO" id="GO:0043139">
    <property type="term" value="F:5'-3' DNA helicase activity"/>
    <property type="evidence" value="ECO:0007669"/>
    <property type="project" value="UniProtKB-EC"/>
</dbReference>
<organism evidence="11 12">
    <name type="scientific">Rhizophagus clarus</name>
    <dbReference type="NCBI Taxonomy" id="94130"/>
    <lineage>
        <taxon>Eukaryota</taxon>
        <taxon>Fungi</taxon>
        <taxon>Fungi incertae sedis</taxon>
        <taxon>Mucoromycota</taxon>
        <taxon>Glomeromycotina</taxon>
        <taxon>Glomeromycetes</taxon>
        <taxon>Glomerales</taxon>
        <taxon>Glomeraceae</taxon>
        <taxon>Rhizophagus</taxon>
    </lineage>
</organism>
<dbReference type="GO" id="GO:0005216">
    <property type="term" value="F:monoatomic ion channel activity"/>
    <property type="evidence" value="ECO:0007669"/>
    <property type="project" value="InterPro"/>
</dbReference>
<evidence type="ECO:0000259" key="10">
    <source>
        <dbReference type="Pfam" id="PF14214"/>
    </source>
</evidence>
<sequence>MNSNITYWRVELSDNDFETLSDDENFDNSLFSSSTIRQNANASHSRNPVQVFSHSSETTFRAYFPVWNPSTKLYNLKNHFNKNVLTQYPCVPCSYCSRLQYPTKAKWELYNANIQYPLEIVYQNIPQIKLVFHTDNSKPKRIATCSSCFNSQNRRVPNTNAYTNYRHLTGTFKYSKNINALALYSAAAWLRDHNPYFKPYHQTLINRGTWNGPPIIFPSASPSNISQNQAQPIFDINVRPSGIVLSPYDFDTEIHNEDFHYTRLMAGFLTDPNNKELPISFYDDNIEPLLFPDLFPYGKGFYKRENTNRYIKDSLGNYAKSLLLCPDPRWRLSWYWPHYIYLTIEKLRNHQNRTRILNQRNVASSQQLTTADFITNSIYTGRPIINETKTTTIPSYIRTGDSYFRQKEYHINTIVKSFGLPQIFYTMTMAKNHWTHLHDILSKTDNKDTLPSNWPFHTYLHYHHRLSSIHQYLWKNPNLTDWGNWLHHFKRDEFQNREAIHTHGIAYLSKSIPELIDSNVIRADMPDPNLEPELYELVKKHQIHTCDSRCGGPVPSGSRCKKGFPQPYSNSTYEDPKSLRYIYRRTKEEDLYVVPYHAPTLFLWNGHVNFQYVTTRQFAKYMTKYVTKSEPIEYFDITEPDAFRKHILARRLGSMELMILLLGNSICRSTIAVEFLPSIPPEIRNKSVKLLYLLQQEEQLSPYWDDAIDKYFDRPSDNIFNDITYPLYHRKFIIQNKQPTNGIYYIDKKNRFVRKRQKEILVQFQHLTVQHSESFFYQQLLLRLPARSEADLKMFHSTYKACFEAEFPDEYLTVINYIQNSTQSKIHTYTTNFQILIDNLVTSLHVDLQRLIGNQLINLMHQPNISTNLSSIMFSNDQYKIYNILTNTWGKKEYFKHPYFFLTGSAGTGKSFMIQQIKTFLTNSNINYLLMAPTGVAAINIGGQTIHSALHIRNTQNYFETLSFYNNQQMQELSKIKAIIIDEVSMVSANLLSFISSLFAKINKIPVPFGGIQTLLIGDLAQLPPVNGQQVFYAPEWQEFFPLFLTTAHRQQSDKLFYNILQEIRLGNVSIQTKKLIEEKVRSYHQKNSASLDTTYILGFRNEADSINNLICGFLPIFKDIPSESLISVADDSINHIQCIPKEYDKQFKHYTNLPSELIIREGARVMFLTNKLFNEELCNGSIGIITKLIDEDHIEVVFPVKSGINQVIVEKLTAYFNFNGASAQRTQFPLQNAFALTVHKTQGLTLPHTTVSLDTQMFANGQAYVSMSRTTSWQNLEIRSFDPDAIKVDNSMLLELDRLQQKFDSITLVYNKENSCHRLVDPYQDYDEIDISDDFNKTNENNLQQLSNRTSSIYSLSNFKIIQRMLNEIIERGIIGFVTSSEENELKDRDRYVHRIFLFKLLNNNQDLVLINMKGIDIYTINEDGLRHRYFWHNNEWNDIYEEFKKNDDDDSFIKDIQQYKQLIDNILKNEFDDSKHSIPLSKSMELLEENGEGIVEDFMSDSLILVKFGIEMLNTAIKHNHNDFIQQIINNIIESILDYPENYMHIISLNLLELCDYYPDFIIKYISCTSIILPLYCNGIKYSENASFQSYTKYISIKESKMDKKNFKSILLRLIRYSGVKMVEKKIQTVSFIVPFPQICIYNETENNSILKVITPKSNCIWNKFLYRPKSILFSNMDGDGFYNLWNFAAIIDFKWQTFGRFYYYLIWAFYTIFYVCYALASTLEQNSIPDIYFNLLFIISIIFGSVFLILETRQFLWDYKIYINDTWNILVLGYAQGFFIVLRSNSINDDNDPRNVATKYDFVNPDETISNATTMIQDPDSNTNLFNWFPTSLLAVYKLLTGDSGSLSSFTYREHSLMTILMVSFTFSTVIYLMNLFIGLLTDEINVYKREEEFLLHKAKLIMEIELFYMTESQRLNNKEWFPDQIYYEMPVTKVRNLIEAIDKNQTTFNYPPIIKKIEQTEKLTRELNEKIDELKQQMESIKELLLKKD</sequence>
<dbReference type="PANTHER" id="PTHR47642">
    <property type="entry name" value="ATP-DEPENDENT DNA HELICASE"/>
    <property type="match status" value="1"/>
</dbReference>
<feature type="transmembrane region" description="Helical" evidence="7">
    <location>
        <begin position="1860"/>
        <end position="1884"/>
    </location>
</feature>
<dbReference type="Pfam" id="PF05970">
    <property type="entry name" value="PIF1"/>
    <property type="match status" value="1"/>
</dbReference>
<comment type="similarity">
    <text evidence="5">Belongs to the helicase family.</text>
</comment>
<keyword evidence="4 7" id="KW-0472">Membrane</keyword>
<proteinExistence type="inferred from homology"/>
<feature type="coiled-coil region" evidence="6">
    <location>
        <begin position="1961"/>
        <end position="1991"/>
    </location>
</feature>
<evidence type="ECO:0000313" key="12">
    <source>
        <dbReference type="Proteomes" id="UP000615446"/>
    </source>
</evidence>
<evidence type="ECO:0000256" key="5">
    <source>
        <dbReference type="RuleBase" id="RU363044"/>
    </source>
</evidence>
<dbReference type="GO" id="GO:0016787">
    <property type="term" value="F:hydrolase activity"/>
    <property type="evidence" value="ECO:0007669"/>
    <property type="project" value="UniProtKB-KW"/>
</dbReference>
<feature type="domain" description="Ion transport" evidence="8">
    <location>
        <begin position="1820"/>
        <end position="1895"/>
    </location>
</feature>
<evidence type="ECO:0000256" key="3">
    <source>
        <dbReference type="ARBA" id="ARBA00022989"/>
    </source>
</evidence>